<gene>
    <name evidence="1" type="ORF">Psch_00412</name>
</gene>
<sequence>MKSEFDAAKAKSLIGKSVVIGFSYIDKDDNLIDQEQLFGAIINFNERVCVVKIKSTGNEMTLPPVVEAFAEAAKGEYRNKKTGEVVTDPDLTVAWTIRIPTPDN</sequence>
<accession>A0A4Y7RDM6</accession>
<dbReference type="EMBL" id="QFGA01000001">
    <property type="protein sequence ID" value="TEB06879.1"/>
    <property type="molecule type" value="Genomic_DNA"/>
</dbReference>
<organism evidence="1 2">
    <name type="scientific">Pelotomaculum schinkii</name>
    <dbReference type="NCBI Taxonomy" id="78350"/>
    <lineage>
        <taxon>Bacteria</taxon>
        <taxon>Bacillati</taxon>
        <taxon>Bacillota</taxon>
        <taxon>Clostridia</taxon>
        <taxon>Eubacteriales</taxon>
        <taxon>Desulfotomaculaceae</taxon>
        <taxon>Pelotomaculum</taxon>
    </lineage>
</organism>
<dbReference type="AlphaFoldDB" id="A0A4Y7RDM6"/>
<evidence type="ECO:0000313" key="1">
    <source>
        <dbReference type="EMBL" id="TEB06879.1"/>
    </source>
</evidence>
<keyword evidence="2" id="KW-1185">Reference proteome</keyword>
<comment type="caution">
    <text evidence="1">The sequence shown here is derived from an EMBL/GenBank/DDBJ whole genome shotgun (WGS) entry which is preliminary data.</text>
</comment>
<evidence type="ECO:0000313" key="2">
    <source>
        <dbReference type="Proteomes" id="UP000298324"/>
    </source>
</evidence>
<dbReference type="Proteomes" id="UP000298324">
    <property type="component" value="Unassembled WGS sequence"/>
</dbReference>
<proteinExistence type="predicted"/>
<protein>
    <submittedName>
        <fullName evidence="1">Uncharacterized protein</fullName>
    </submittedName>
</protein>
<dbReference type="RefSeq" id="WP_190238993.1">
    <property type="nucleotide sequence ID" value="NZ_QFGA01000001.1"/>
</dbReference>
<name>A0A4Y7RDM6_9FIRM</name>
<reference evidence="1 2" key="1">
    <citation type="journal article" date="2018" name="Environ. Microbiol.">
        <title>Novel energy conservation strategies and behaviour of Pelotomaculum schinkii driving syntrophic propionate catabolism.</title>
        <authorList>
            <person name="Hidalgo-Ahumada C.A.P."/>
            <person name="Nobu M.K."/>
            <person name="Narihiro T."/>
            <person name="Tamaki H."/>
            <person name="Liu W.T."/>
            <person name="Kamagata Y."/>
            <person name="Stams A.J.M."/>
            <person name="Imachi H."/>
            <person name="Sousa D.Z."/>
        </authorList>
    </citation>
    <scope>NUCLEOTIDE SEQUENCE [LARGE SCALE GENOMIC DNA]</scope>
    <source>
        <strain evidence="1 2">HH</strain>
    </source>
</reference>